<dbReference type="InterPro" id="IPR023346">
    <property type="entry name" value="Lysozyme-like_dom_sf"/>
</dbReference>
<dbReference type="GO" id="GO:0000270">
    <property type="term" value="P:peptidoglycan metabolic process"/>
    <property type="evidence" value="ECO:0007669"/>
    <property type="project" value="InterPro"/>
</dbReference>
<accession>A0A7S7NYA3</accession>
<protein>
    <submittedName>
        <fullName evidence="5">Lytic transglycosylase domain-containing protein</fullName>
    </submittedName>
</protein>
<evidence type="ECO:0000259" key="4">
    <source>
        <dbReference type="Pfam" id="PF01464"/>
    </source>
</evidence>
<dbReference type="PANTHER" id="PTHR37423:SF2">
    <property type="entry name" value="MEMBRANE-BOUND LYTIC MUREIN TRANSGLYCOSYLASE C"/>
    <property type="match status" value="1"/>
</dbReference>
<dbReference type="InterPro" id="IPR008258">
    <property type="entry name" value="Transglycosylase_SLT_dom_1"/>
</dbReference>
<dbReference type="GO" id="GO:0008933">
    <property type="term" value="F:peptidoglycan lytic transglycosylase activity"/>
    <property type="evidence" value="ECO:0007669"/>
    <property type="project" value="InterPro"/>
</dbReference>
<dbReference type="PANTHER" id="PTHR37423">
    <property type="entry name" value="SOLUBLE LYTIC MUREIN TRANSGLYCOSYLASE-RELATED"/>
    <property type="match status" value="1"/>
</dbReference>
<name>A0A7S7NYA3_PALFE</name>
<dbReference type="InterPro" id="IPR000189">
    <property type="entry name" value="Transglyc_AS"/>
</dbReference>
<feature type="signal peptide" evidence="3">
    <location>
        <begin position="1"/>
        <end position="15"/>
    </location>
</feature>
<reference evidence="5 6" key="1">
    <citation type="submission" date="2020-10" db="EMBL/GenBank/DDBJ databases">
        <title>Complete genome sequence of Paludibaculum fermentans P105T, a facultatively anaerobic acidobacterium capable of dissimilatory Fe(III) reduction.</title>
        <authorList>
            <person name="Dedysh S.N."/>
            <person name="Beletsky A.V."/>
            <person name="Kulichevskaya I.S."/>
            <person name="Mardanov A.V."/>
            <person name="Ravin N.V."/>
        </authorList>
    </citation>
    <scope>NUCLEOTIDE SEQUENCE [LARGE SCALE GENOMIC DNA]</scope>
    <source>
        <strain evidence="5 6">P105</strain>
    </source>
</reference>
<dbReference type="CDD" id="cd00254">
    <property type="entry name" value="LT-like"/>
    <property type="match status" value="1"/>
</dbReference>
<dbReference type="AlphaFoldDB" id="A0A7S7NYA3"/>
<comment type="similarity">
    <text evidence="1">Belongs to the transglycosylase Slt family.</text>
</comment>
<feature type="domain" description="Transglycosylase SLT" evidence="4">
    <location>
        <begin position="71"/>
        <end position="167"/>
    </location>
</feature>
<dbReference type="PROSITE" id="PS00922">
    <property type="entry name" value="TRANSGLYCOSYLASE"/>
    <property type="match status" value="1"/>
</dbReference>
<proteinExistence type="inferred from homology"/>
<evidence type="ECO:0000313" key="5">
    <source>
        <dbReference type="EMBL" id="QOY91999.1"/>
    </source>
</evidence>
<sequence length="230" mass="24827">MAFCFSLALAATAAAAEPASRVVTTVRPDAKTGRLVRSTTIVSHPTASKEVTPKTIKASATGAEINVGEIVERAAKAHAVDPLLVHSVIRAESNYNPTAVSPKGAEGLMQLIPATARRFGALNSFDVEENITAGVKYLKYLQEMFKDDRLALAAYNAGEGAVQKYGNVPPYKETVQYVDRVGKSYGEARKRQQPETAAVIAPIPQQPQPEPLRHLEVTTDSEGRMVLRTR</sequence>
<evidence type="ECO:0000256" key="2">
    <source>
        <dbReference type="SAM" id="MobiDB-lite"/>
    </source>
</evidence>
<keyword evidence="3" id="KW-0732">Signal</keyword>
<evidence type="ECO:0000313" key="6">
    <source>
        <dbReference type="Proteomes" id="UP000593892"/>
    </source>
</evidence>
<dbReference type="Gene3D" id="1.10.530.10">
    <property type="match status" value="1"/>
</dbReference>
<dbReference type="Pfam" id="PF01464">
    <property type="entry name" value="SLT"/>
    <property type="match status" value="1"/>
</dbReference>
<dbReference type="Proteomes" id="UP000593892">
    <property type="component" value="Chromosome"/>
</dbReference>
<feature type="chain" id="PRO_5032782338" evidence="3">
    <location>
        <begin position="16"/>
        <end position="230"/>
    </location>
</feature>
<gene>
    <name evidence="5" type="ORF">IRI77_13225</name>
</gene>
<dbReference type="SUPFAM" id="SSF53955">
    <property type="entry name" value="Lysozyme-like"/>
    <property type="match status" value="1"/>
</dbReference>
<dbReference type="KEGG" id="pfer:IRI77_13225"/>
<feature type="region of interest" description="Disordered" evidence="2">
    <location>
        <begin position="188"/>
        <end position="211"/>
    </location>
</feature>
<keyword evidence="6" id="KW-1185">Reference proteome</keyword>
<dbReference type="GO" id="GO:0016020">
    <property type="term" value="C:membrane"/>
    <property type="evidence" value="ECO:0007669"/>
    <property type="project" value="InterPro"/>
</dbReference>
<dbReference type="EMBL" id="CP063849">
    <property type="protein sequence ID" value="QOY91999.1"/>
    <property type="molecule type" value="Genomic_DNA"/>
</dbReference>
<evidence type="ECO:0000256" key="1">
    <source>
        <dbReference type="ARBA" id="ARBA00007734"/>
    </source>
</evidence>
<organism evidence="5 6">
    <name type="scientific">Paludibaculum fermentans</name>
    <dbReference type="NCBI Taxonomy" id="1473598"/>
    <lineage>
        <taxon>Bacteria</taxon>
        <taxon>Pseudomonadati</taxon>
        <taxon>Acidobacteriota</taxon>
        <taxon>Terriglobia</taxon>
        <taxon>Bryobacterales</taxon>
        <taxon>Bryobacteraceae</taxon>
        <taxon>Paludibaculum</taxon>
    </lineage>
</organism>
<evidence type="ECO:0000256" key="3">
    <source>
        <dbReference type="SAM" id="SignalP"/>
    </source>
</evidence>